<dbReference type="Gene3D" id="3.90.400.10">
    <property type="entry name" value="Oligo-1,6-glucosidase, Domain 2"/>
    <property type="match status" value="1"/>
</dbReference>
<dbReference type="RefSeq" id="WP_008275961.1">
    <property type="nucleotide sequence ID" value="NZ_AAXW01000018.1"/>
</dbReference>
<dbReference type="Proteomes" id="UP000003781">
    <property type="component" value="Unassembled WGS sequence"/>
</dbReference>
<comment type="caution">
    <text evidence="5">The sequence shown here is derived from an EMBL/GenBank/DDBJ whole genome shotgun (WGS) entry which is preliminary data.</text>
</comment>
<evidence type="ECO:0000313" key="5">
    <source>
        <dbReference type="EMBL" id="EAZ90953.1"/>
    </source>
</evidence>
<dbReference type="FunFam" id="3.90.400.10:FF:000002">
    <property type="entry name" value="Sucrose isomerase"/>
    <property type="match status" value="1"/>
</dbReference>
<dbReference type="GO" id="GO:0004556">
    <property type="term" value="F:alpha-amylase activity"/>
    <property type="evidence" value="ECO:0007669"/>
    <property type="project" value="TreeGrafter"/>
</dbReference>
<dbReference type="InterPro" id="IPR006047">
    <property type="entry name" value="GH13_cat_dom"/>
</dbReference>
<sequence length="574" mass="65650">MQTVKWWQNAVIYHILPRSFMDTTGDGEGDLNGIISKLDYICALGVDAIWMCPIYESPREDLGYDPTDLRNIDPVYGSLDDFDRLVSLAQARGLKVFLDQIWSHTSHKHPWFLESRENRTNAKADWYIWADPNPDGTPPNNWLSAFGGSAWAWCPEREQFYMHNFLKSQPDLNWHNPEVIDAVFEEARFWLERGVDGFRLDAVNFYIHDPELRNNPVRSPDDPIPEGVSMRNPFARQLFVYNFCRPETLDYLNRIRQLVAEYSVITLGEVTLCEDSVALAAEYTAGDEKLHLAYNSALLFEEPMTASRIRHALERVIDKFQEDDGMCWMVGNHDYGRLRSCWTGKDEEGNPYSDEFYQMMAGVLVSLPGAFCLYQGDELGLPVARIPEDIPVEAMQDPFGKELYPAIQGRDGSRTPIPWVADAPNAGFTTGEQSWLPIPKGHLERAVNIEDNQPNSLLNTWRRLLHWRKGQPAMMHGNCEIMETPDPLFGFIRETEEQKLLCLFNMSNEPVDYDLSAYDPCRPFRTPYLQKLTIKDGKVHLPGYGVFFGSLLSVSEQSDRLPFSPPVAKEAISS</sequence>
<evidence type="ECO:0000256" key="3">
    <source>
        <dbReference type="ARBA" id="ARBA00023295"/>
    </source>
</evidence>
<dbReference type="OrthoDB" id="9805159at2"/>
<gene>
    <name evidence="5" type="ORF">CY0110_21235</name>
</gene>
<proteinExistence type="inferred from homology"/>
<dbReference type="SUPFAM" id="SSF51445">
    <property type="entry name" value="(Trans)glycosidases"/>
    <property type="match status" value="1"/>
</dbReference>
<organism evidence="5 6">
    <name type="scientific">Crocosphaera chwakensis CCY0110</name>
    <dbReference type="NCBI Taxonomy" id="391612"/>
    <lineage>
        <taxon>Bacteria</taxon>
        <taxon>Bacillati</taxon>
        <taxon>Cyanobacteriota</taxon>
        <taxon>Cyanophyceae</taxon>
        <taxon>Oscillatoriophycideae</taxon>
        <taxon>Chroococcales</taxon>
        <taxon>Aphanothecaceae</taxon>
        <taxon>Crocosphaera</taxon>
        <taxon>Crocosphaera chwakensis</taxon>
    </lineage>
</organism>
<evidence type="ECO:0000256" key="1">
    <source>
        <dbReference type="ARBA" id="ARBA00008061"/>
    </source>
</evidence>
<protein>
    <submittedName>
        <fullName evidence="5">Alpha-glucosidase</fullName>
    </submittedName>
</protein>
<evidence type="ECO:0000256" key="2">
    <source>
        <dbReference type="ARBA" id="ARBA00022801"/>
    </source>
</evidence>
<dbReference type="AlphaFoldDB" id="A3IRF1"/>
<dbReference type="Gene3D" id="3.20.20.80">
    <property type="entry name" value="Glycosidases"/>
    <property type="match status" value="1"/>
</dbReference>
<evidence type="ECO:0000259" key="4">
    <source>
        <dbReference type="SMART" id="SM00642"/>
    </source>
</evidence>
<dbReference type="CDD" id="cd11330">
    <property type="entry name" value="AmyAc_OligoGlu"/>
    <property type="match status" value="1"/>
</dbReference>
<reference evidence="5 6" key="1">
    <citation type="submission" date="2007-03" db="EMBL/GenBank/DDBJ databases">
        <authorList>
            <person name="Stal L."/>
            <person name="Ferriera S."/>
            <person name="Johnson J."/>
            <person name="Kravitz S."/>
            <person name="Beeson K."/>
            <person name="Sutton G."/>
            <person name="Rogers Y.-H."/>
            <person name="Friedman R."/>
            <person name="Frazier M."/>
            <person name="Venter J.C."/>
        </authorList>
    </citation>
    <scope>NUCLEOTIDE SEQUENCE [LARGE SCALE GENOMIC DNA]</scope>
    <source>
        <strain evidence="5 6">CCY0110</strain>
    </source>
</reference>
<dbReference type="InterPro" id="IPR013780">
    <property type="entry name" value="Glyco_hydro_b"/>
</dbReference>
<dbReference type="EMBL" id="AAXW01000018">
    <property type="protein sequence ID" value="EAZ90953.1"/>
    <property type="molecule type" value="Genomic_DNA"/>
</dbReference>
<dbReference type="eggNOG" id="COG0366">
    <property type="taxonomic scope" value="Bacteria"/>
</dbReference>
<keyword evidence="2" id="KW-0378">Hydrolase</keyword>
<feature type="domain" description="Glycosyl hydrolase family 13 catalytic" evidence="4">
    <location>
        <begin position="14"/>
        <end position="414"/>
    </location>
</feature>
<dbReference type="GO" id="GO:0009313">
    <property type="term" value="P:oligosaccharide catabolic process"/>
    <property type="evidence" value="ECO:0007669"/>
    <property type="project" value="TreeGrafter"/>
</dbReference>
<dbReference type="Gene3D" id="2.60.40.1180">
    <property type="entry name" value="Golgi alpha-mannosidase II"/>
    <property type="match status" value="1"/>
</dbReference>
<dbReference type="SMART" id="SM00642">
    <property type="entry name" value="Aamy"/>
    <property type="match status" value="1"/>
</dbReference>
<dbReference type="PANTHER" id="PTHR10357">
    <property type="entry name" value="ALPHA-AMYLASE FAMILY MEMBER"/>
    <property type="match status" value="1"/>
</dbReference>
<comment type="similarity">
    <text evidence="1">Belongs to the glycosyl hydrolase 13 family.</text>
</comment>
<accession>A3IRF1</accession>
<dbReference type="PANTHER" id="PTHR10357:SF179">
    <property type="entry name" value="NEUTRAL AND BASIC AMINO ACID TRANSPORT PROTEIN RBAT"/>
    <property type="match status" value="1"/>
</dbReference>
<dbReference type="SUPFAM" id="SSF51011">
    <property type="entry name" value="Glycosyl hydrolase domain"/>
    <property type="match status" value="1"/>
</dbReference>
<keyword evidence="6" id="KW-1185">Reference proteome</keyword>
<evidence type="ECO:0000313" key="6">
    <source>
        <dbReference type="Proteomes" id="UP000003781"/>
    </source>
</evidence>
<dbReference type="Pfam" id="PF00128">
    <property type="entry name" value="Alpha-amylase"/>
    <property type="match status" value="1"/>
</dbReference>
<dbReference type="InterPro" id="IPR045857">
    <property type="entry name" value="O16G_dom_2"/>
</dbReference>
<keyword evidence="3" id="KW-0326">Glycosidase</keyword>
<dbReference type="InterPro" id="IPR017853">
    <property type="entry name" value="GH"/>
</dbReference>
<name>A3IRF1_9CHRO</name>